<dbReference type="OMA" id="GRSMRFR"/>
<dbReference type="OrthoDB" id="140186at2"/>
<gene>
    <name evidence="2" type="ORF">SPRI_0014</name>
    <name evidence="3" type="ORF">SPRI_7339</name>
</gene>
<feature type="region of interest" description="Disordered" evidence="1">
    <location>
        <begin position="467"/>
        <end position="504"/>
    </location>
</feature>
<proteinExistence type="predicted"/>
<reference evidence="2 4" key="1">
    <citation type="submission" date="2015-08" db="EMBL/GenBank/DDBJ databases">
        <title>Genome sequence of the pristinamycin over-producing bacterium Streptomyces pristinaespiralis HCCB10218.</title>
        <authorList>
            <person name="Tian J."/>
            <person name="Yang J."/>
            <person name="Li L."/>
            <person name="Ruan L."/>
            <person name="Wei W."/>
            <person name="Zheng G."/>
            <person name="Wei Z."/>
            <person name="Yang S."/>
            <person name="Ge M."/>
            <person name="Jiang W."/>
            <person name="Lu Y."/>
        </authorList>
    </citation>
    <scope>NUCLEOTIDE SEQUENCE [LARGE SCALE GENOMIC DNA]</scope>
    <source>
        <strain evidence="2 4">HCCB 10218</strain>
    </source>
</reference>
<dbReference type="GeneID" id="97231643"/>
<dbReference type="STRING" id="38300.SPRI_0014"/>
<evidence type="ECO:0000313" key="2">
    <source>
        <dbReference type="EMBL" id="ALC18320.1"/>
    </source>
</evidence>
<feature type="compositionally biased region" description="Acidic residues" evidence="1">
    <location>
        <begin position="489"/>
        <end position="504"/>
    </location>
</feature>
<protein>
    <submittedName>
        <fullName evidence="2">Uncharacterized protein</fullName>
    </submittedName>
</protein>
<name>A0A0M4DLK8_STRPR</name>
<dbReference type="AlphaFoldDB" id="A0A0M4DLK8"/>
<dbReference type="KEGG" id="spri:SPRI_7339"/>
<dbReference type="PATRIC" id="fig|38300.4.peg.16"/>
<accession>A0A0M4DLK8</accession>
<evidence type="ECO:0000313" key="3">
    <source>
        <dbReference type="EMBL" id="ALC25645.1"/>
    </source>
</evidence>
<evidence type="ECO:0000313" key="4">
    <source>
        <dbReference type="Proteomes" id="UP000060513"/>
    </source>
</evidence>
<organism evidence="2">
    <name type="scientific">Streptomyces pristinaespiralis</name>
    <dbReference type="NCBI Taxonomy" id="38300"/>
    <lineage>
        <taxon>Bacteria</taxon>
        <taxon>Bacillati</taxon>
        <taxon>Actinomycetota</taxon>
        <taxon>Actinomycetes</taxon>
        <taxon>Kitasatosporales</taxon>
        <taxon>Streptomycetaceae</taxon>
        <taxon>Streptomyces</taxon>
    </lineage>
</organism>
<dbReference type="Proteomes" id="UP000060513">
    <property type="component" value="Chromosome"/>
</dbReference>
<sequence length="504" mass="55365">MIRLTSLLRMRAAHTGNAQRASQLRHLHLSDQPLMLLALKQTGPAARPLAVMLGTDPRRPQLLLTPPSGSTTPMLASLADAVTAYIDACQRHSEHLPATSSKPARRRYTDAPQILVPNPQTVQHLKDLGADLRFRTADDQAPGSRAVQRLGHWLTYLTDRADLAGSAALIPMTSFLSMHWISGQSPLEDEDLASLLAWIDPPRHTASGRDAALAAEDPATHRPAGPATDAAFDNDHLAPLFDAYARARRQALAQEQTRILQELDRLLATYLQPTWDLMWQAYALLQALPEAKSTARRWDHERTAFTDECLHLAQDGRPRPARDQAVAAAVRLAHMEHAAAAFAAERTADDPFARAELRTTGEAFGGTVTAIDSKHTLRGPTGRPQWRPRFTVSTSDPLRMEPGRLLACHAYRKAGYKICEITPADGDTLVELEITAGMGHADRPTYDILPEDGAFLVFTIAPDSYRMPEFPSREQTPWTHGGPPADHPDDSDEDTGEGDGEEEQ</sequence>
<evidence type="ECO:0000256" key="1">
    <source>
        <dbReference type="SAM" id="MobiDB-lite"/>
    </source>
</evidence>
<dbReference type="KEGG" id="spri:SPRI_0014"/>
<dbReference type="RefSeq" id="WP_005322239.1">
    <property type="nucleotide sequence ID" value="NZ_CP011340.1"/>
</dbReference>
<dbReference type="EMBL" id="CP011340">
    <property type="protein sequence ID" value="ALC18320.1"/>
    <property type="molecule type" value="Genomic_DNA"/>
</dbReference>
<dbReference type="EMBL" id="CP011340">
    <property type="protein sequence ID" value="ALC25645.1"/>
    <property type="molecule type" value="Genomic_DNA"/>
</dbReference>